<comment type="caution">
    <text evidence="1">The sequence shown here is derived from an EMBL/GenBank/DDBJ whole genome shotgun (WGS) entry which is preliminary data.</text>
</comment>
<organism evidence="1 2">
    <name type="scientific">Puccinia striiformis</name>
    <dbReference type="NCBI Taxonomy" id="27350"/>
    <lineage>
        <taxon>Eukaryota</taxon>
        <taxon>Fungi</taxon>
        <taxon>Dikarya</taxon>
        <taxon>Basidiomycota</taxon>
        <taxon>Pucciniomycotina</taxon>
        <taxon>Pucciniomycetes</taxon>
        <taxon>Pucciniales</taxon>
        <taxon>Pucciniaceae</taxon>
        <taxon>Puccinia</taxon>
    </lineage>
</organism>
<feature type="non-terminal residue" evidence="1">
    <location>
        <position position="1"/>
    </location>
</feature>
<keyword evidence="2" id="KW-1185">Reference proteome</keyword>
<reference evidence="1" key="1">
    <citation type="submission" date="2017-12" db="EMBL/GenBank/DDBJ databases">
        <title>Gene loss provides genomic basis for host adaptation in cereal stripe rust fungi.</title>
        <authorList>
            <person name="Xia C."/>
        </authorList>
    </citation>
    <scope>NUCLEOTIDE SEQUENCE [LARGE SCALE GENOMIC DNA]</scope>
    <source>
        <strain evidence="1">93-210</strain>
    </source>
</reference>
<dbReference type="VEuPathDB" id="FungiDB:PSHT_12298"/>
<dbReference type="Proteomes" id="UP000239156">
    <property type="component" value="Unassembled WGS sequence"/>
</dbReference>
<proteinExistence type="predicted"/>
<gene>
    <name evidence="1" type="ORF">PSTT_07239</name>
</gene>
<protein>
    <submittedName>
        <fullName evidence="1">Uncharacterized protein</fullName>
    </submittedName>
</protein>
<dbReference type="VEuPathDB" id="FungiDB:PSTT_07239"/>
<sequence>IGFGWLIYARSVSISIRWLYASLSTNHLSTHQDGILAESRTLTRPIKLGSLLWNVLSILRAAQATCKHVQLFWEAGMLFQPETSHRIPPSDHHLPTRTPGSIRDYYLLRLTSHLRPTDQSLPVLLLENGSIININHSHLLSAQMSWESIRSIRPNLSPGPAYGPSERDGCFIPWGCNHPIRSNKTGEDCKQDKGERVQLTEAYFKPKKPWYMLGRIELEESTSINFSFHSSSSSREIPDVKVSIGRLTSEDILCDFGAPLRTFWKEDFSKPQKAFSSLLSLDIFVPHTSELRPVALSVGPYEDTYPPRLISVAHQDWLGKTANPYFMSLG</sequence>
<accession>A0A2S4VH55</accession>
<dbReference type="EMBL" id="PKSL01000060">
    <property type="protein sequence ID" value="POW08863.1"/>
    <property type="molecule type" value="Genomic_DNA"/>
</dbReference>
<name>A0A2S4VH55_9BASI</name>
<evidence type="ECO:0000313" key="1">
    <source>
        <dbReference type="EMBL" id="POW08863.1"/>
    </source>
</evidence>
<dbReference type="AlphaFoldDB" id="A0A2S4VH55"/>
<evidence type="ECO:0000313" key="2">
    <source>
        <dbReference type="Proteomes" id="UP000239156"/>
    </source>
</evidence>